<feature type="domain" description="Knr4/Smi1-like" evidence="1">
    <location>
        <begin position="24"/>
        <end position="156"/>
    </location>
</feature>
<protein>
    <submittedName>
        <fullName evidence="2">SMI1/KNR4 family protein</fullName>
    </submittedName>
</protein>
<organism evidence="2 3">
    <name type="scientific">Lysinibacillus telephonicus</name>
    <dbReference type="NCBI Taxonomy" id="1714840"/>
    <lineage>
        <taxon>Bacteria</taxon>
        <taxon>Bacillati</taxon>
        <taxon>Bacillota</taxon>
        <taxon>Bacilli</taxon>
        <taxon>Bacillales</taxon>
        <taxon>Bacillaceae</taxon>
        <taxon>Lysinibacillus</taxon>
    </lineage>
</organism>
<evidence type="ECO:0000313" key="3">
    <source>
        <dbReference type="Proteomes" id="UP000276349"/>
    </source>
</evidence>
<proteinExistence type="predicted"/>
<dbReference type="InterPro" id="IPR037883">
    <property type="entry name" value="Knr4/Smi1-like_sf"/>
</dbReference>
<comment type="caution">
    <text evidence="2">The sequence shown here is derived from an EMBL/GenBank/DDBJ whole genome shotgun (WGS) entry which is preliminary data.</text>
</comment>
<dbReference type="SUPFAM" id="SSF160631">
    <property type="entry name" value="SMI1/KNR4-like"/>
    <property type="match status" value="1"/>
</dbReference>
<gene>
    <name evidence="2" type="ORF">EKG35_10535</name>
</gene>
<sequence>MERLNVSLERLKTILPVPEKIYGSGDISQWKEAEKELGSKFPADYKEFISTYGTGGVCGFLWIYSPFSDNENLNFFIRSKEENDAYIISKQKFPDDFPHSLFPVEGGLLPWGVTDNGDVLNWITSNNPEEWSVLVYDGGTGESYEYKNSFSEFIFDILNGNINCNLFPDDLLDIEIEYVVGDAD</sequence>
<dbReference type="Pfam" id="PF14568">
    <property type="entry name" value="SUKH_6"/>
    <property type="match status" value="1"/>
</dbReference>
<dbReference type="Gene3D" id="3.40.1580.10">
    <property type="entry name" value="SMI1/KNR4-like"/>
    <property type="match status" value="1"/>
</dbReference>
<dbReference type="AlphaFoldDB" id="A0A431URF1"/>
<evidence type="ECO:0000259" key="1">
    <source>
        <dbReference type="SMART" id="SM00860"/>
    </source>
</evidence>
<reference evidence="2 3" key="1">
    <citation type="submission" date="2018-12" db="EMBL/GenBank/DDBJ databases">
        <authorList>
            <person name="Yu L."/>
        </authorList>
    </citation>
    <scope>NUCLEOTIDE SEQUENCE [LARGE SCALE GENOMIC DNA]</scope>
    <source>
        <strain evidence="2 3">S5H2222</strain>
    </source>
</reference>
<dbReference type="Proteomes" id="UP000276349">
    <property type="component" value="Unassembled WGS sequence"/>
</dbReference>
<dbReference type="SMART" id="SM00860">
    <property type="entry name" value="SMI1_KNR4"/>
    <property type="match status" value="1"/>
</dbReference>
<dbReference type="OrthoDB" id="5572373at2"/>
<dbReference type="EMBL" id="RXNR01000026">
    <property type="protein sequence ID" value="RTQ92850.1"/>
    <property type="molecule type" value="Genomic_DNA"/>
</dbReference>
<keyword evidence="3" id="KW-1185">Reference proteome</keyword>
<name>A0A431URF1_9BACI</name>
<accession>A0A431URF1</accession>
<evidence type="ECO:0000313" key="2">
    <source>
        <dbReference type="EMBL" id="RTQ92850.1"/>
    </source>
</evidence>
<dbReference type="InterPro" id="IPR018958">
    <property type="entry name" value="Knr4/Smi1-like_dom"/>
</dbReference>